<evidence type="ECO:0000313" key="1">
    <source>
        <dbReference type="EMBL" id="KAK7039316.1"/>
    </source>
</evidence>
<accession>A0AAW0CLT2</accession>
<dbReference type="Proteomes" id="UP001362999">
    <property type="component" value="Unassembled WGS sequence"/>
</dbReference>
<comment type="caution">
    <text evidence="1">The sequence shown here is derived from an EMBL/GenBank/DDBJ whole genome shotgun (WGS) entry which is preliminary data.</text>
</comment>
<dbReference type="AlphaFoldDB" id="A0AAW0CLT2"/>
<name>A0AAW0CLT2_9AGAR</name>
<protein>
    <submittedName>
        <fullName evidence="1">Uncharacterized protein</fullName>
    </submittedName>
</protein>
<sequence length="110" mass="12560">MPIASSVFLGLELAVSQRIRSPIVDDSLELVVFECVDFVTLSSQNIKRRAVTPFSKDLERTYEFTRIKSDIGGSARYALHLHHTERLVAHPCPHHRSFARQPRPYGCARR</sequence>
<organism evidence="1 2">
    <name type="scientific">Favolaschia claudopus</name>
    <dbReference type="NCBI Taxonomy" id="2862362"/>
    <lineage>
        <taxon>Eukaryota</taxon>
        <taxon>Fungi</taxon>
        <taxon>Dikarya</taxon>
        <taxon>Basidiomycota</taxon>
        <taxon>Agaricomycotina</taxon>
        <taxon>Agaricomycetes</taxon>
        <taxon>Agaricomycetidae</taxon>
        <taxon>Agaricales</taxon>
        <taxon>Marasmiineae</taxon>
        <taxon>Mycenaceae</taxon>
        <taxon>Favolaschia</taxon>
    </lineage>
</organism>
<evidence type="ECO:0000313" key="2">
    <source>
        <dbReference type="Proteomes" id="UP001362999"/>
    </source>
</evidence>
<gene>
    <name evidence="1" type="ORF">R3P38DRAFT_2898824</name>
</gene>
<keyword evidence="2" id="KW-1185">Reference proteome</keyword>
<reference evidence="1 2" key="1">
    <citation type="journal article" date="2024" name="J Genomics">
        <title>Draft genome sequencing and assembly of Favolaschia claudopus CIRM-BRFM 2984 isolated from oak limbs.</title>
        <authorList>
            <person name="Navarro D."/>
            <person name="Drula E."/>
            <person name="Chaduli D."/>
            <person name="Cazenave R."/>
            <person name="Ahrendt S."/>
            <person name="Wang J."/>
            <person name="Lipzen A."/>
            <person name="Daum C."/>
            <person name="Barry K."/>
            <person name="Grigoriev I.V."/>
            <person name="Favel A."/>
            <person name="Rosso M.N."/>
            <person name="Martin F."/>
        </authorList>
    </citation>
    <scope>NUCLEOTIDE SEQUENCE [LARGE SCALE GENOMIC DNA]</scope>
    <source>
        <strain evidence="1 2">CIRM-BRFM 2984</strain>
    </source>
</reference>
<proteinExistence type="predicted"/>
<dbReference type="EMBL" id="JAWWNJ010000016">
    <property type="protein sequence ID" value="KAK7039316.1"/>
    <property type="molecule type" value="Genomic_DNA"/>
</dbReference>